<name>A0A2P5A443_TREOI</name>
<gene>
    <name evidence="1" type="ORF">TorRG33x02_358090</name>
</gene>
<dbReference type="OrthoDB" id="10333637at2759"/>
<proteinExistence type="predicted"/>
<dbReference type="AlphaFoldDB" id="A0A2P5A443"/>
<evidence type="ECO:0000313" key="1">
    <source>
        <dbReference type="EMBL" id="PON31313.1"/>
    </source>
</evidence>
<protein>
    <submittedName>
        <fullName evidence="1">Uncharacterized protein</fullName>
    </submittedName>
</protein>
<accession>A0A2P5A443</accession>
<evidence type="ECO:0000313" key="2">
    <source>
        <dbReference type="Proteomes" id="UP000237000"/>
    </source>
</evidence>
<sequence>MRFLMIKSDSKINVLFFNIISSRDDLVKILDMHCQSGNKSSSEVCSKYNFLYVLIIFENVYLKFYFVTNINFGIVSMFFEVIY</sequence>
<comment type="caution">
    <text evidence="1">The sequence shown here is derived from an EMBL/GenBank/DDBJ whole genome shotgun (WGS) entry which is preliminary data.</text>
</comment>
<dbReference type="EMBL" id="JXTC01001454">
    <property type="protein sequence ID" value="PON31313.1"/>
    <property type="molecule type" value="Genomic_DNA"/>
</dbReference>
<organism evidence="1 2">
    <name type="scientific">Trema orientale</name>
    <name type="common">Charcoal tree</name>
    <name type="synonym">Celtis orientalis</name>
    <dbReference type="NCBI Taxonomy" id="63057"/>
    <lineage>
        <taxon>Eukaryota</taxon>
        <taxon>Viridiplantae</taxon>
        <taxon>Streptophyta</taxon>
        <taxon>Embryophyta</taxon>
        <taxon>Tracheophyta</taxon>
        <taxon>Spermatophyta</taxon>
        <taxon>Magnoliopsida</taxon>
        <taxon>eudicotyledons</taxon>
        <taxon>Gunneridae</taxon>
        <taxon>Pentapetalae</taxon>
        <taxon>rosids</taxon>
        <taxon>fabids</taxon>
        <taxon>Rosales</taxon>
        <taxon>Cannabaceae</taxon>
        <taxon>Trema</taxon>
    </lineage>
</organism>
<dbReference type="InParanoid" id="A0A2P5A443"/>
<reference evidence="2" key="1">
    <citation type="submission" date="2016-06" db="EMBL/GenBank/DDBJ databases">
        <title>Parallel loss of symbiosis genes in relatives of nitrogen-fixing non-legume Parasponia.</title>
        <authorList>
            <person name="Van Velzen R."/>
            <person name="Holmer R."/>
            <person name="Bu F."/>
            <person name="Rutten L."/>
            <person name="Van Zeijl A."/>
            <person name="Liu W."/>
            <person name="Santuari L."/>
            <person name="Cao Q."/>
            <person name="Sharma T."/>
            <person name="Shen D."/>
            <person name="Roswanjaya Y."/>
            <person name="Wardhani T."/>
            <person name="Kalhor M.S."/>
            <person name="Jansen J."/>
            <person name="Van den Hoogen J."/>
            <person name="Gungor B."/>
            <person name="Hartog M."/>
            <person name="Hontelez J."/>
            <person name="Verver J."/>
            <person name="Yang W.-C."/>
            <person name="Schijlen E."/>
            <person name="Repin R."/>
            <person name="Schilthuizen M."/>
            <person name="Schranz E."/>
            <person name="Heidstra R."/>
            <person name="Miyata K."/>
            <person name="Fedorova E."/>
            <person name="Kohlen W."/>
            <person name="Bisseling T."/>
            <person name="Smit S."/>
            <person name="Geurts R."/>
        </authorList>
    </citation>
    <scope>NUCLEOTIDE SEQUENCE [LARGE SCALE GENOMIC DNA]</scope>
    <source>
        <strain evidence="2">cv. RG33-2</strain>
    </source>
</reference>
<dbReference type="Proteomes" id="UP000237000">
    <property type="component" value="Unassembled WGS sequence"/>
</dbReference>
<keyword evidence="2" id="KW-1185">Reference proteome</keyword>